<feature type="transmembrane region" description="Helical" evidence="1">
    <location>
        <begin position="130"/>
        <end position="151"/>
    </location>
</feature>
<dbReference type="InterPro" id="IPR008316">
    <property type="entry name" value="UCP029876"/>
</dbReference>
<dbReference type="PANTHER" id="PTHR41307">
    <property type="entry name" value="MEMBRANE PROTEIN-RELATED"/>
    <property type="match status" value="1"/>
</dbReference>
<evidence type="ECO:0000313" key="2">
    <source>
        <dbReference type="EMBL" id="AAK76899.1"/>
    </source>
</evidence>
<dbReference type="KEGG" id="cac:CA_P0154"/>
<organism evidence="2 3">
    <name type="scientific">Clostridium acetobutylicum (strain ATCC 824 / DSM 792 / JCM 1419 / IAM 19013 / LMG 5710 / NBRC 13948 / NRRL B-527 / VKM B-1787 / 2291 / W)</name>
    <dbReference type="NCBI Taxonomy" id="272562"/>
    <lineage>
        <taxon>Bacteria</taxon>
        <taxon>Bacillati</taxon>
        <taxon>Bacillota</taxon>
        <taxon>Clostridia</taxon>
        <taxon>Eubacteriales</taxon>
        <taxon>Clostridiaceae</taxon>
        <taxon>Clostridium</taxon>
    </lineage>
</organism>
<dbReference type="Proteomes" id="UP000000814">
    <property type="component" value="Plasmid pSOL1"/>
</dbReference>
<dbReference type="EMBL" id="AE001438">
    <property type="protein sequence ID" value="AAK76899.1"/>
    <property type="molecule type" value="Genomic_DNA"/>
</dbReference>
<keyword evidence="3" id="KW-1185">Reference proteome</keyword>
<evidence type="ECO:0000256" key="1">
    <source>
        <dbReference type="SAM" id="Phobius"/>
    </source>
</evidence>
<dbReference type="Pfam" id="PF06304">
    <property type="entry name" value="DUF1048"/>
    <property type="match status" value="1"/>
</dbReference>
<dbReference type="AlphaFoldDB" id="Q97TF0"/>
<proteinExistence type="predicted"/>
<feature type="transmembrane region" description="Helical" evidence="1">
    <location>
        <begin position="198"/>
        <end position="215"/>
    </location>
</feature>
<feature type="transmembrane region" description="Helical" evidence="1">
    <location>
        <begin position="98"/>
        <end position="118"/>
    </location>
</feature>
<dbReference type="PATRIC" id="fig|272562.8.peg.155"/>
<gene>
    <name evidence="2" type="ordered locus">CA_P0154</name>
</gene>
<protein>
    <submittedName>
        <fullName evidence="2">Membrane protein</fullName>
    </submittedName>
</protein>
<dbReference type="Gene3D" id="1.10.1900.10">
    <property type="entry name" value="c-terminal domain of poly(a) binding protein"/>
    <property type="match status" value="1"/>
</dbReference>
<keyword evidence="1" id="KW-0472">Membrane</keyword>
<keyword evidence="1" id="KW-1133">Transmembrane helix</keyword>
<dbReference type="SUPFAM" id="SSF158560">
    <property type="entry name" value="BH3980-like"/>
    <property type="match status" value="1"/>
</dbReference>
<reference evidence="2 3" key="1">
    <citation type="journal article" date="2001" name="J. Bacteriol.">
        <title>Genome sequence and comparative analysis of the solvent-producing bacterium Clostridium acetobutylicum.</title>
        <authorList>
            <person name="Nolling J."/>
            <person name="Breton G."/>
            <person name="Omelchenko M.V."/>
            <person name="Makarova K.S."/>
            <person name="Zeng Q."/>
            <person name="Gibson R."/>
            <person name="Lee H.M."/>
            <person name="Dubois J."/>
            <person name="Qiu D."/>
            <person name="Hitti J."/>
            <person name="Wolf Y.I."/>
            <person name="Tatusov R.L."/>
            <person name="Sabathe F."/>
            <person name="Doucette-Stamm L."/>
            <person name="Soucaille P."/>
            <person name="Daly M.J."/>
            <person name="Bennett G.N."/>
            <person name="Koonin E.V."/>
            <person name="Smith D.R."/>
        </authorList>
    </citation>
    <scope>NUCLEOTIDE SEQUENCE [LARGE SCALE GENOMIC DNA]</scope>
    <source>
        <strain evidence="3">ATCC 824 / DSM 792 / JCM 1419 / LMG 5710 / VKM B-1787</strain>
        <plasmid evidence="3">pSOL1</plasmid>
    </source>
</reference>
<sequence>MMNELDAMIKKNYEMSKKLNEANDKVYTNILCYIRVSSLDAKEKEEIISDILEMFLRCQAEEKSIDELIGNDYKSFCDSIIESAGENKFSKENIKETLYIIINGIFILLSINFIFDYVPRAIKYRSIVNYKLGVSFLLTTTMILLIAFGIVKYIGKTSFNDNNISDSKKAKILFIIFYVVITVILGLIGYILRTYTLFSANPYVMLAILAVYWIYKLLERFRKEA</sequence>
<dbReference type="OrthoDB" id="1655249at2"/>
<dbReference type="GeneID" id="45000380"/>
<accession>Q97TF0</accession>
<keyword evidence="1" id="KW-0812">Transmembrane</keyword>
<dbReference type="PANTHER" id="PTHR41307:SF1">
    <property type="entry name" value="MEMBRANE PROTEIN"/>
    <property type="match status" value="1"/>
</dbReference>
<keyword evidence="2" id="KW-0614">Plasmid</keyword>
<dbReference type="RefSeq" id="WP_010890838.1">
    <property type="nucleotide sequence ID" value="NC_001988.2"/>
</dbReference>
<dbReference type="HOGENOM" id="CLU_085026_1_1_9"/>
<feature type="transmembrane region" description="Helical" evidence="1">
    <location>
        <begin position="172"/>
        <end position="192"/>
    </location>
</feature>
<name>Q97TF0_CLOAB</name>
<geneLocation type="plasmid" evidence="2 3">
    <name>pSOL1</name>
</geneLocation>
<evidence type="ECO:0000313" key="3">
    <source>
        <dbReference type="Proteomes" id="UP000000814"/>
    </source>
</evidence>